<dbReference type="SUPFAM" id="SSF55920">
    <property type="entry name" value="Creatinase/aminopeptidase"/>
    <property type="match status" value="1"/>
</dbReference>
<dbReference type="SUPFAM" id="SSF53092">
    <property type="entry name" value="Creatinase/prolidase N-terminal domain"/>
    <property type="match status" value="1"/>
</dbReference>
<dbReference type="Gene3D" id="3.90.230.10">
    <property type="entry name" value="Creatinase/methionine aminopeptidase superfamily"/>
    <property type="match status" value="1"/>
</dbReference>
<reference evidence="3 4" key="1">
    <citation type="submission" date="2020-08" db="EMBL/GenBank/DDBJ databases">
        <title>Sequencing the genomes of 1000 actinobacteria strains.</title>
        <authorList>
            <person name="Klenk H.-P."/>
        </authorList>
    </citation>
    <scope>NUCLEOTIDE SEQUENCE [LARGE SCALE GENOMIC DNA]</scope>
    <source>
        <strain evidence="3 4">DSM 28967</strain>
    </source>
</reference>
<dbReference type="Pfam" id="PF00557">
    <property type="entry name" value="Peptidase_M24"/>
    <property type="match status" value="1"/>
</dbReference>
<proteinExistence type="predicted"/>
<feature type="domain" description="Peptidase M24" evidence="1">
    <location>
        <begin position="170"/>
        <end position="377"/>
    </location>
</feature>
<evidence type="ECO:0000313" key="4">
    <source>
        <dbReference type="Proteomes" id="UP000549971"/>
    </source>
</evidence>
<dbReference type="InterPro" id="IPR000994">
    <property type="entry name" value="Pept_M24"/>
</dbReference>
<keyword evidence="3" id="KW-0378">Hydrolase</keyword>
<keyword evidence="4" id="KW-1185">Reference proteome</keyword>
<evidence type="ECO:0000259" key="2">
    <source>
        <dbReference type="Pfam" id="PF01321"/>
    </source>
</evidence>
<dbReference type="InterPro" id="IPR036005">
    <property type="entry name" value="Creatinase/aminopeptidase-like"/>
</dbReference>
<accession>A0A7W9MSR2</accession>
<dbReference type="Proteomes" id="UP000549971">
    <property type="component" value="Unassembled WGS sequence"/>
</dbReference>
<dbReference type="PANTHER" id="PTHR46112:SF8">
    <property type="entry name" value="CYTOPLASMIC PEPTIDASE PEPQ-RELATED"/>
    <property type="match status" value="1"/>
</dbReference>
<dbReference type="InterPro" id="IPR029149">
    <property type="entry name" value="Creatin/AminoP/Spt16_N"/>
</dbReference>
<dbReference type="CDD" id="cd01066">
    <property type="entry name" value="APP_MetAP"/>
    <property type="match status" value="1"/>
</dbReference>
<dbReference type="AlphaFoldDB" id="A0A7W9MSR2"/>
<evidence type="ECO:0000313" key="3">
    <source>
        <dbReference type="EMBL" id="MBB5834168.1"/>
    </source>
</evidence>
<organism evidence="3 4">
    <name type="scientific">Kribbella italica</name>
    <dbReference type="NCBI Taxonomy" id="1540520"/>
    <lineage>
        <taxon>Bacteria</taxon>
        <taxon>Bacillati</taxon>
        <taxon>Actinomycetota</taxon>
        <taxon>Actinomycetes</taxon>
        <taxon>Propionibacteriales</taxon>
        <taxon>Kribbellaceae</taxon>
        <taxon>Kribbella</taxon>
    </lineage>
</organism>
<dbReference type="InterPro" id="IPR050659">
    <property type="entry name" value="Peptidase_M24B"/>
</dbReference>
<protein>
    <submittedName>
        <fullName evidence="3">Ectoine hydrolase</fullName>
    </submittedName>
</protein>
<name>A0A7W9MSR2_9ACTN</name>
<dbReference type="Gene3D" id="3.40.350.10">
    <property type="entry name" value="Creatinase/prolidase N-terminal domain"/>
    <property type="match status" value="1"/>
</dbReference>
<dbReference type="InterPro" id="IPR000587">
    <property type="entry name" value="Creatinase_N"/>
</dbReference>
<comment type="caution">
    <text evidence="3">The sequence shown here is derived from an EMBL/GenBank/DDBJ whole genome shotgun (WGS) entry which is preliminary data.</text>
</comment>
<feature type="domain" description="Creatinase N-terminal" evidence="2">
    <location>
        <begin position="18"/>
        <end position="162"/>
    </location>
</feature>
<dbReference type="PANTHER" id="PTHR46112">
    <property type="entry name" value="AMINOPEPTIDASE"/>
    <property type="match status" value="1"/>
</dbReference>
<sequence length="395" mass="42974">MPSDILVQAVEAAEYADRLARVREIMRERSLAGLVVTDPANLFYLTGYDAWSFYTPQCLILGAEGEPHLFARAMDAAGAAYTCNLRADQIHGYPEELVHRPDVHPFDWIAERARSLLPDGETIAVEADSHYFSARGYLALGNGLPGRRLVDSTELVNWVRLVKSPHELAQLRIAGQIAATAMRIACDQLQPGRRQCDLVAEIMAAQAIGTPDHGGGYPAIVPMLPTGEAAGTPHLTWTDRVFRAGEATTIELAGVFGRYHAPLARTVMLGDPPQRLTETAKVVAEGLQATLATIRPGVTGSAVHHAFDTVIRGHGLRKDSRIGYSIGIGYPPDWGERTVSLRPGETTELAAGMAFHVILGMWMDGWGYELSEPVVVTSNGVERLTDLPPDLTIRR</sequence>
<gene>
    <name evidence="3" type="ORF">HDA39_000902</name>
</gene>
<evidence type="ECO:0000259" key="1">
    <source>
        <dbReference type="Pfam" id="PF00557"/>
    </source>
</evidence>
<dbReference type="Pfam" id="PF01321">
    <property type="entry name" value="Creatinase_N"/>
    <property type="match status" value="1"/>
</dbReference>
<dbReference type="EMBL" id="JACHMY010000001">
    <property type="protein sequence ID" value="MBB5834168.1"/>
    <property type="molecule type" value="Genomic_DNA"/>
</dbReference>
<dbReference type="RefSeq" id="WP_184793967.1">
    <property type="nucleotide sequence ID" value="NZ_JACHMY010000001.1"/>
</dbReference>
<dbReference type="GO" id="GO:0016787">
    <property type="term" value="F:hydrolase activity"/>
    <property type="evidence" value="ECO:0007669"/>
    <property type="project" value="UniProtKB-KW"/>
</dbReference>